<accession>A0A0B0NSW5</accession>
<dbReference type="EMBL" id="KN402493">
    <property type="protein sequence ID" value="KHG14879.1"/>
    <property type="molecule type" value="Genomic_DNA"/>
</dbReference>
<name>A0A0B0NSW5_GOSAR</name>
<organism evidence="1 2">
    <name type="scientific">Gossypium arboreum</name>
    <name type="common">Tree cotton</name>
    <name type="synonym">Gossypium nanking</name>
    <dbReference type="NCBI Taxonomy" id="29729"/>
    <lineage>
        <taxon>Eukaryota</taxon>
        <taxon>Viridiplantae</taxon>
        <taxon>Streptophyta</taxon>
        <taxon>Embryophyta</taxon>
        <taxon>Tracheophyta</taxon>
        <taxon>Spermatophyta</taxon>
        <taxon>Magnoliopsida</taxon>
        <taxon>eudicotyledons</taxon>
        <taxon>Gunneridae</taxon>
        <taxon>Pentapetalae</taxon>
        <taxon>rosids</taxon>
        <taxon>malvids</taxon>
        <taxon>Malvales</taxon>
        <taxon>Malvaceae</taxon>
        <taxon>Malvoideae</taxon>
        <taxon>Gossypium</taxon>
    </lineage>
</organism>
<evidence type="ECO:0000313" key="2">
    <source>
        <dbReference type="Proteomes" id="UP000032142"/>
    </source>
</evidence>
<proteinExistence type="predicted"/>
<keyword evidence="2" id="KW-1185">Reference proteome</keyword>
<sequence>MGQKQRKWANVRNQHGLDFLTRAYHMAVSLWQGLTTT</sequence>
<protein>
    <submittedName>
        <fullName evidence="1">Uncharacterized protein</fullName>
    </submittedName>
</protein>
<evidence type="ECO:0000313" key="1">
    <source>
        <dbReference type="EMBL" id="KHG14879.1"/>
    </source>
</evidence>
<gene>
    <name evidence="1" type="ORF">F383_00443</name>
</gene>
<reference evidence="2" key="1">
    <citation type="submission" date="2014-09" db="EMBL/GenBank/DDBJ databases">
        <authorList>
            <person name="Mudge J."/>
            <person name="Ramaraj T."/>
            <person name="Lindquist I.E."/>
            <person name="Bharti A.K."/>
            <person name="Sundararajan A."/>
            <person name="Cameron C.T."/>
            <person name="Woodward J.E."/>
            <person name="May G.D."/>
            <person name="Brubaker C."/>
            <person name="Broadhvest J."/>
            <person name="Wilkins T.A."/>
        </authorList>
    </citation>
    <scope>NUCLEOTIDE SEQUENCE</scope>
    <source>
        <strain evidence="2">cv. AKA8401</strain>
    </source>
</reference>
<dbReference type="AlphaFoldDB" id="A0A0B0NSW5"/>
<dbReference type="Proteomes" id="UP000032142">
    <property type="component" value="Unassembled WGS sequence"/>
</dbReference>